<dbReference type="Gene3D" id="2.20.100.10">
    <property type="entry name" value="Thrombospondin type-1 (TSP1) repeat"/>
    <property type="match status" value="9"/>
</dbReference>
<evidence type="ECO:0000256" key="8">
    <source>
        <dbReference type="ARBA" id="ARBA00022782"/>
    </source>
</evidence>
<dbReference type="SMART" id="SM00209">
    <property type="entry name" value="TSP1"/>
    <property type="match status" value="13"/>
</dbReference>
<comment type="subcellular location">
    <subcellularLocation>
        <location evidence="1">Cell membrane</location>
        <topology evidence="1">Single-pass type I membrane protein</topology>
    </subcellularLocation>
    <subcellularLocation>
        <location evidence="2">Cell projection</location>
    </subcellularLocation>
</comment>
<evidence type="ECO:0000256" key="12">
    <source>
        <dbReference type="ARBA" id="ARBA00023180"/>
    </source>
</evidence>
<evidence type="ECO:0000259" key="17">
    <source>
        <dbReference type="Pfam" id="PF23308"/>
    </source>
</evidence>
<dbReference type="GO" id="GO:0030036">
    <property type="term" value="P:actin cytoskeleton organization"/>
    <property type="evidence" value="ECO:0007669"/>
    <property type="project" value="TreeGrafter"/>
</dbReference>
<sequence>MNRTKLKNNSPSLSPIKGMWGECKASECGSAGLQVRSIWCVHPEGWSTHQSNCQLWKRPALQRTCVKVCEWQRQLFEWKTSAWGPCSPTPPLAAEQCVTAQRGLQKRTAICVLHLNGTTVSYHMCEAFSPTPELERACLLPCPLDCVVSTFSHWSPCRGTCAPALQHRTRQVLAPPLYGGAACPSLTQVRPCSQNIPQCPSDQQKHSYSLWAGLWSPCRHKGTMPSGRTTVDFSHSLSGHIVVKSSHNVKQHAGSILFQHHHHDPHRGLKAAWDIDIGYQTRQVRCTRSDGKNAMLSLCDHVGTSVNFRSCMMPRDCDVSAWSAWSLCSKTCRTTDQSAGFRSRKRSVRTVPIAGGEECPALEEVKTCNTLEELLPLCPRYDWKLTNWGSCQVRPLISQQDHRHGNSSFLCGGGIQTREAYCVRIFANTTKPHMSRPVGQNFCSNPPPSLIQFCSIPCSKPCHLSAWSPWGPCIHDNGVEHPGTKGFMFRMRFIVEEPWGESESCPHVSEAMTCDHPISFQWRVISQGPCMPQHGACGRGVQEQAVECVTVTGDVVPTERCPGDPPPLWKPCEMPCPDDCVLGEWSSWSSCSHCCSSKQIQGKQTRSRFILAPSGEQGKGCLPAPILEQWRVCGTQAYTVYHWETSPWGPCTPDSGTEKNSTEQEEVEERACGTGIQTRHVSCRRVDSGVAESNSCPESNRPEQKRSCILPCKVDCIVTPFSEWSPCPTSCSPMNSSISTQSRHRLIIQRPASGGQECPATLFEERECDPQALCPTYRWQTHRWNQCILVPDSVRQAVGSHSETCGLGLQTRAVTCVGMDDSPADMVECVRWAGAMPNAVQQCRVGCKDDCIFSSWSKFSPCQGCGDSRIRTRSIIGRSKKWWRCQQEALVEREACPCSKYHTQAHGPWSPCLLHELHQPVGYPFIKRSSHLLQRITQAWHMHGEGKECGQGWRYRALACLDHHERLVNPALCNSSAFISKDSKQTALICMSDKLHVLYSDRSGVPGVEEEACTVPCFLDCRLSEWSTWSSCSAPCGGGVKVRARWLREKPFNGGRPCPKLNVKNQVRTGVINHEFLCQVSEVVPCYSECNQYSWEAEPWSMCVINPPSAIGITRQTRPSCGEGVQTRKIRCVRKEEDRRISVNDSLCGQDDQPITAQACYLPCPGQCVTSEWSLWSECPMGCNEKELQWRSKRVLRMPGRGHICPELNQTQSCTNNTCLSYSYAYSDWSSCRLSDNAVCGQGTKTRLLNCMDSAGKLVELSRCKEWGPSRGKLSAPCEVSCPVDCLLSDWSLWSECSHTCGAQSQTTRSRLVLHQAGESGRPCPSQLSQTKPCPIQPCYSWMLGDWNACRVEGAECGDGVKERNVSCVVHWGSLSGPPYPKAVQEEHCVENGLSKAMTTELHQSCSIPCPGDCHLTSWSPWSVCQLLCLDGRSFEMLGHQARSRAVIVQVPENKASCPSQVYETRPCQRGTCLSYEWVTGEWKENQRAVWCQRSDGVNVTGRGCFLQTKPSTVHQCSPACTKPFSFCTQSGMCSCGKGFTEVMTSHGVLDYCTKTPGSDYKKANAKRSGSRLRRLHEQNENRAWTLQPLGPDGRVRLWVYGLMAGGFIMILLIIAMSFLLCKNPKDHLNSSRTPRALALAYDGDTDM</sequence>
<dbReference type="GO" id="GO:0005886">
    <property type="term" value="C:plasma membrane"/>
    <property type="evidence" value="ECO:0007669"/>
    <property type="project" value="UniProtKB-SubCell"/>
</dbReference>
<dbReference type="Pfam" id="PF19030">
    <property type="entry name" value="TSP1_ADAMTS"/>
    <property type="match status" value="2"/>
</dbReference>
<evidence type="ECO:0000256" key="1">
    <source>
        <dbReference type="ARBA" id="ARBA00004251"/>
    </source>
</evidence>
<feature type="domain" description="Thrombospondin type-1" evidence="17">
    <location>
        <begin position="1519"/>
        <end position="1558"/>
    </location>
</feature>
<dbReference type="InterPro" id="IPR036383">
    <property type="entry name" value="TSP1_rpt_sf"/>
</dbReference>
<dbReference type="GO" id="GO:0030154">
    <property type="term" value="P:cell differentiation"/>
    <property type="evidence" value="ECO:0007669"/>
    <property type="project" value="UniProtKB-KW"/>
</dbReference>
<evidence type="ECO:0000259" key="16">
    <source>
        <dbReference type="Pfam" id="PF19028"/>
    </source>
</evidence>
<dbReference type="FunFam" id="2.20.100.10:FF:000019">
    <property type="entry name" value="Thrombospondin type 1 domain containing 7A"/>
    <property type="match status" value="1"/>
</dbReference>
<dbReference type="InterPro" id="IPR044004">
    <property type="entry name" value="TSP1_spondin_dom"/>
</dbReference>
<evidence type="ECO:0000313" key="19">
    <source>
        <dbReference type="Proteomes" id="UP001274896"/>
    </source>
</evidence>
<dbReference type="FunFam" id="2.20.100.10:FF:000017">
    <property type="entry name" value="Thrombospondin type 1 domain containing 7A"/>
    <property type="match status" value="1"/>
</dbReference>
<evidence type="ECO:0000256" key="11">
    <source>
        <dbReference type="ARBA" id="ARBA00023157"/>
    </source>
</evidence>
<dbReference type="FunFam" id="2.20.100.10:FF:000050">
    <property type="entry name" value="Thrombospondin type 1 domain containing 7B"/>
    <property type="match status" value="1"/>
</dbReference>
<keyword evidence="9 15" id="KW-1133">Transmembrane helix</keyword>
<keyword evidence="12" id="KW-0325">Glycoprotein</keyword>
<dbReference type="PROSITE" id="PS50092">
    <property type="entry name" value="TSP1"/>
    <property type="match status" value="11"/>
</dbReference>
<evidence type="ECO:0000313" key="18">
    <source>
        <dbReference type="EMBL" id="KAK3533547.1"/>
    </source>
</evidence>
<feature type="transmembrane region" description="Helical" evidence="15">
    <location>
        <begin position="1598"/>
        <end position="1622"/>
    </location>
</feature>
<evidence type="ECO:0000256" key="13">
    <source>
        <dbReference type="ARBA" id="ARBA00023273"/>
    </source>
</evidence>
<dbReference type="FunFam" id="2.20.100.10:FF:000031">
    <property type="entry name" value="Thrombospondin type 1 domain containing 7A"/>
    <property type="match status" value="1"/>
</dbReference>
<keyword evidence="6" id="KW-0732">Signal</keyword>
<evidence type="ECO:0000256" key="3">
    <source>
        <dbReference type="ARBA" id="ARBA00022475"/>
    </source>
</evidence>
<dbReference type="FunFam" id="2.20.100.10:FF:000014">
    <property type="entry name" value="Thrombospondin type 1 domain containing 7A"/>
    <property type="match status" value="1"/>
</dbReference>
<evidence type="ECO:0000256" key="7">
    <source>
        <dbReference type="ARBA" id="ARBA00022737"/>
    </source>
</evidence>
<evidence type="ECO:0000256" key="2">
    <source>
        <dbReference type="ARBA" id="ARBA00004316"/>
    </source>
</evidence>
<name>A0AAE0QV39_9TELE</name>
<gene>
    <name evidence="18" type="ORF">QTP70_023307</name>
</gene>
<evidence type="ECO:0000256" key="9">
    <source>
        <dbReference type="ARBA" id="ARBA00022989"/>
    </source>
</evidence>
<keyword evidence="7" id="KW-0677">Repeat</keyword>
<keyword evidence="11" id="KW-1015">Disulfide bond</keyword>
<dbReference type="Pfam" id="PF00090">
    <property type="entry name" value="TSP_1"/>
    <property type="match status" value="3"/>
</dbReference>
<organism evidence="18 19">
    <name type="scientific">Hemibagrus guttatus</name>
    <dbReference type="NCBI Taxonomy" id="175788"/>
    <lineage>
        <taxon>Eukaryota</taxon>
        <taxon>Metazoa</taxon>
        <taxon>Chordata</taxon>
        <taxon>Craniata</taxon>
        <taxon>Vertebrata</taxon>
        <taxon>Euteleostomi</taxon>
        <taxon>Actinopterygii</taxon>
        <taxon>Neopterygii</taxon>
        <taxon>Teleostei</taxon>
        <taxon>Ostariophysi</taxon>
        <taxon>Siluriformes</taxon>
        <taxon>Bagridae</taxon>
        <taxon>Hemibagrus</taxon>
    </lineage>
</organism>
<dbReference type="FunFam" id="2.20.100.10:FF:000015">
    <property type="entry name" value="Thrombospondin, type I, domain containing 7A"/>
    <property type="match status" value="1"/>
</dbReference>
<feature type="domain" description="Spondin-like TSP1" evidence="16">
    <location>
        <begin position="716"/>
        <end position="772"/>
    </location>
</feature>
<feature type="domain" description="Spondin-like TSP1" evidence="16">
    <location>
        <begin position="1021"/>
        <end position="1064"/>
    </location>
</feature>
<dbReference type="FunFam" id="2.20.100.10:FF:000018">
    <property type="entry name" value="Thrombospondin type 1 domain containing 7A"/>
    <property type="match status" value="1"/>
</dbReference>
<keyword evidence="5 15" id="KW-0812">Transmembrane</keyword>
<protein>
    <recommendedName>
        <fullName evidence="14">Thrombospondin type-1 domain-containing protein 7A</fullName>
    </recommendedName>
</protein>
<evidence type="ECO:0000256" key="4">
    <source>
        <dbReference type="ARBA" id="ARBA00022657"/>
    </source>
</evidence>
<reference evidence="18" key="1">
    <citation type="submission" date="2023-06" db="EMBL/GenBank/DDBJ databases">
        <title>Male Hemibagrus guttatus genome.</title>
        <authorList>
            <person name="Bian C."/>
        </authorList>
    </citation>
    <scope>NUCLEOTIDE SEQUENCE</scope>
    <source>
        <strain evidence="18">Male_cb2023</strain>
        <tissue evidence="18">Muscle</tissue>
    </source>
</reference>
<dbReference type="GO" id="GO:0001525">
    <property type="term" value="P:angiogenesis"/>
    <property type="evidence" value="ECO:0007669"/>
    <property type="project" value="UniProtKB-KW"/>
</dbReference>
<dbReference type="Pfam" id="PF23308">
    <property type="entry name" value="TSP1_TSH7A-B_C"/>
    <property type="match status" value="1"/>
</dbReference>
<dbReference type="PANTHER" id="PTHR11311:SF7">
    <property type="entry name" value="THROMBOSPONDIN TYPE-1 DOMAIN-CONTAINING PROTEIN 7B"/>
    <property type="match status" value="1"/>
</dbReference>
<keyword evidence="3" id="KW-1003">Cell membrane</keyword>
<dbReference type="PANTHER" id="PTHR11311">
    <property type="entry name" value="SPONDIN"/>
    <property type="match status" value="1"/>
</dbReference>
<proteinExistence type="predicted"/>
<dbReference type="InterPro" id="IPR000884">
    <property type="entry name" value="TSP1_rpt"/>
</dbReference>
<accession>A0AAE0QV39</accession>
<keyword evidence="8" id="KW-0221">Differentiation</keyword>
<evidence type="ECO:0000256" key="15">
    <source>
        <dbReference type="SAM" id="Phobius"/>
    </source>
</evidence>
<dbReference type="Pfam" id="PF19028">
    <property type="entry name" value="TSP1_spondin"/>
    <property type="match status" value="5"/>
</dbReference>
<dbReference type="InterPro" id="IPR056991">
    <property type="entry name" value="TSP1_TSH7A-B_C"/>
</dbReference>
<dbReference type="GO" id="GO:0042995">
    <property type="term" value="C:cell projection"/>
    <property type="evidence" value="ECO:0007669"/>
    <property type="project" value="UniProtKB-SubCell"/>
</dbReference>
<keyword evidence="4" id="KW-0037">Angiogenesis</keyword>
<feature type="domain" description="Spondin-like TSP1" evidence="16">
    <location>
        <begin position="1286"/>
        <end position="1339"/>
    </location>
</feature>
<keyword evidence="13" id="KW-0966">Cell projection</keyword>
<keyword evidence="19" id="KW-1185">Reference proteome</keyword>
<dbReference type="InterPro" id="IPR051418">
    <property type="entry name" value="Spondin/Thrombospondin_T1"/>
</dbReference>
<evidence type="ECO:0000256" key="5">
    <source>
        <dbReference type="ARBA" id="ARBA00022692"/>
    </source>
</evidence>
<dbReference type="SUPFAM" id="SSF82895">
    <property type="entry name" value="TSP-1 type 1 repeat"/>
    <property type="match status" value="11"/>
</dbReference>
<feature type="domain" description="Spondin-like TSP1" evidence="16">
    <location>
        <begin position="146"/>
        <end position="195"/>
    </location>
</feature>
<feature type="domain" description="Spondin-like TSP1" evidence="16">
    <location>
        <begin position="317"/>
        <end position="370"/>
    </location>
</feature>
<evidence type="ECO:0000256" key="14">
    <source>
        <dbReference type="ARBA" id="ARBA00069078"/>
    </source>
</evidence>
<dbReference type="Proteomes" id="UP001274896">
    <property type="component" value="Unassembled WGS sequence"/>
</dbReference>
<evidence type="ECO:0000256" key="10">
    <source>
        <dbReference type="ARBA" id="ARBA00023136"/>
    </source>
</evidence>
<evidence type="ECO:0000256" key="6">
    <source>
        <dbReference type="ARBA" id="ARBA00022729"/>
    </source>
</evidence>
<comment type="caution">
    <text evidence="18">The sequence shown here is derived from an EMBL/GenBank/DDBJ whole genome shotgun (WGS) entry which is preliminary data.</text>
</comment>
<dbReference type="EMBL" id="JAUCMX010000010">
    <property type="protein sequence ID" value="KAK3533547.1"/>
    <property type="molecule type" value="Genomic_DNA"/>
</dbReference>
<keyword evidence="10 15" id="KW-0472">Membrane</keyword>